<organism evidence="4 5">
    <name type="scientific">Camellia sinensis</name>
    <name type="common">Tea plant</name>
    <name type="synonym">Thea sinensis</name>
    <dbReference type="NCBI Taxonomy" id="4442"/>
    <lineage>
        <taxon>Eukaryota</taxon>
        <taxon>Viridiplantae</taxon>
        <taxon>Streptophyta</taxon>
        <taxon>Embryophyta</taxon>
        <taxon>Tracheophyta</taxon>
        <taxon>Spermatophyta</taxon>
        <taxon>Magnoliopsida</taxon>
        <taxon>eudicotyledons</taxon>
        <taxon>Gunneridae</taxon>
        <taxon>Pentapetalae</taxon>
        <taxon>asterids</taxon>
        <taxon>Ericales</taxon>
        <taxon>Theaceae</taxon>
        <taxon>Camellia</taxon>
    </lineage>
</organism>
<dbReference type="InterPro" id="IPR029688">
    <property type="entry name" value="ICR"/>
</dbReference>
<gene>
    <name evidence="4" type="ORF">HYC85_018088</name>
</gene>
<name>A0A7J7GVP6_CAMSI</name>
<comment type="caution">
    <text evidence="4">The sequence shown here is derived from an EMBL/GenBank/DDBJ whole genome shotgun (WGS) entry which is preliminary data.</text>
</comment>
<protein>
    <submittedName>
        <fullName evidence="4">Uncharacterized protein</fullName>
    </submittedName>
</protein>
<dbReference type="Proteomes" id="UP000593564">
    <property type="component" value="Unassembled WGS sequence"/>
</dbReference>
<dbReference type="EMBL" id="JACBKZ010000008">
    <property type="protein sequence ID" value="KAF5944011.1"/>
    <property type="molecule type" value="Genomic_DNA"/>
</dbReference>
<dbReference type="PANTHER" id="PTHR34224">
    <property type="entry name" value="INTERACTOR OF CONSTITUTIVE ACTIVE ROPS 2, CHLOROPLASTIC-RELATED"/>
    <property type="match status" value="1"/>
</dbReference>
<keyword evidence="5" id="KW-1185">Reference proteome</keyword>
<reference evidence="4 5" key="2">
    <citation type="submission" date="2020-07" db="EMBL/GenBank/DDBJ databases">
        <title>Genome assembly of wild tea tree DASZ reveals pedigree and selection history of tea varieties.</title>
        <authorList>
            <person name="Zhang W."/>
        </authorList>
    </citation>
    <scope>NUCLEOTIDE SEQUENCE [LARGE SCALE GENOMIC DNA]</scope>
    <source>
        <strain evidence="5">cv. G240</strain>
        <tissue evidence="4">Leaf</tissue>
    </source>
</reference>
<dbReference type="PANTHER" id="PTHR34224:SF18">
    <property type="entry name" value="INTERACTOR OF CONSTITUTIVE ACTIVE ROPS 3"/>
    <property type="match status" value="1"/>
</dbReference>
<feature type="coiled-coil region" evidence="3">
    <location>
        <begin position="12"/>
        <end position="53"/>
    </location>
</feature>
<accession>A0A7J7GVP6</accession>
<evidence type="ECO:0000256" key="2">
    <source>
        <dbReference type="ARBA" id="ARBA00023054"/>
    </source>
</evidence>
<evidence type="ECO:0000256" key="1">
    <source>
        <dbReference type="ARBA" id="ARBA00009778"/>
    </source>
</evidence>
<evidence type="ECO:0000313" key="4">
    <source>
        <dbReference type="EMBL" id="KAF5944011.1"/>
    </source>
</evidence>
<proteinExistence type="inferred from homology"/>
<evidence type="ECO:0000313" key="5">
    <source>
        <dbReference type="Proteomes" id="UP000593564"/>
    </source>
</evidence>
<comment type="similarity">
    <text evidence="1">Belongs to the ICR family.</text>
</comment>
<dbReference type="AlphaFoldDB" id="A0A7J7GVP6"/>
<evidence type="ECO:0000256" key="3">
    <source>
        <dbReference type="SAM" id="Coils"/>
    </source>
</evidence>
<reference evidence="5" key="1">
    <citation type="journal article" date="2020" name="Nat. Commun.">
        <title>Genome assembly of wild tea tree DASZ reveals pedigree and selection history of tea varieties.</title>
        <authorList>
            <person name="Zhang W."/>
            <person name="Zhang Y."/>
            <person name="Qiu H."/>
            <person name="Guo Y."/>
            <person name="Wan H."/>
            <person name="Zhang X."/>
            <person name="Scossa F."/>
            <person name="Alseekh S."/>
            <person name="Zhang Q."/>
            <person name="Wang P."/>
            <person name="Xu L."/>
            <person name="Schmidt M.H."/>
            <person name="Jia X."/>
            <person name="Li D."/>
            <person name="Zhu A."/>
            <person name="Guo F."/>
            <person name="Chen W."/>
            <person name="Ni D."/>
            <person name="Usadel B."/>
            <person name="Fernie A.R."/>
            <person name="Wen W."/>
        </authorList>
    </citation>
    <scope>NUCLEOTIDE SEQUENCE [LARGE SCALE GENOMIC DNA]</scope>
    <source>
        <strain evidence="5">cv. G240</strain>
    </source>
</reference>
<keyword evidence="2 3" id="KW-0175">Coiled coil</keyword>
<sequence>MKLEKSLPSQREYELEKELKKSKDNIEHLRANLMGKETELQNISEKNEMLKSEMKGREMGKV</sequence>